<accession>A0A9Q0MKX6</accession>
<name>A0A9Q0MKX6_9DIPT</name>
<evidence type="ECO:0000256" key="5">
    <source>
        <dbReference type="SAM" id="SignalP"/>
    </source>
</evidence>
<dbReference type="AlphaFoldDB" id="A0A9Q0MKX6"/>
<dbReference type="FunFam" id="2.120.10.30:FF:000045">
    <property type="entry name" value="Blast:Protein yellow"/>
    <property type="match status" value="1"/>
</dbReference>
<keyword evidence="7" id="KW-1185">Reference proteome</keyword>
<evidence type="ECO:0000313" key="6">
    <source>
        <dbReference type="EMBL" id="KAJ6623030.1"/>
    </source>
</evidence>
<dbReference type="PRINTS" id="PR01366">
    <property type="entry name" value="ROYALJELLY"/>
</dbReference>
<protein>
    <submittedName>
        <fullName evidence="6">Protein yellow</fullName>
    </submittedName>
</protein>
<organism evidence="6 7">
    <name type="scientific">Pseudolycoriella hygida</name>
    <dbReference type="NCBI Taxonomy" id="35572"/>
    <lineage>
        <taxon>Eukaryota</taxon>
        <taxon>Metazoa</taxon>
        <taxon>Ecdysozoa</taxon>
        <taxon>Arthropoda</taxon>
        <taxon>Hexapoda</taxon>
        <taxon>Insecta</taxon>
        <taxon>Pterygota</taxon>
        <taxon>Neoptera</taxon>
        <taxon>Endopterygota</taxon>
        <taxon>Diptera</taxon>
        <taxon>Nematocera</taxon>
        <taxon>Sciaroidea</taxon>
        <taxon>Sciaridae</taxon>
        <taxon>Pseudolycoriella</taxon>
    </lineage>
</organism>
<dbReference type="Proteomes" id="UP001151699">
    <property type="component" value="Unassembled WGS sequence"/>
</dbReference>
<dbReference type="EMBL" id="WJQU01003676">
    <property type="protein sequence ID" value="KAJ6623030.1"/>
    <property type="molecule type" value="Genomic_DNA"/>
</dbReference>
<feature type="chain" id="PRO_5040149167" evidence="5">
    <location>
        <begin position="18"/>
        <end position="468"/>
    </location>
</feature>
<dbReference type="PANTHER" id="PTHR10009">
    <property type="entry name" value="PROTEIN YELLOW-RELATED"/>
    <property type="match status" value="1"/>
</dbReference>
<comment type="subcellular location">
    <subcellularLocation>
        <location evidence="1">Secreted</location>
    </subcellularLocation>
</comment>
<evidence type="ECO:0000313" key="7">
    <source>
        <dbReference type="Proteomes" id="UP001151699"/>
    </source>
</evidence>
<dbReference type="Gene3D" id="2.120.10.30">
    <property type="entry name" value="TolB, C-terminal domain"/>
    <property type="match status" value="1"/>
</dbReference>
<dbReference type="OrthoDB" id="7776143at2759"/>
<dbReference type="InterPro" id="IPR011042">
    <property type="entry name" value="6-blade_b-propeller_TolB-like"/>
</dbReference>
<feature type="signal peptide" evidence="5">
    <location>
        <begin position="1"/>
        <end position="17"/>
    </location>
</feature>
<dbReference type="InterPro" id="IPR017996">
    <property type="entry name" value="MRJP/yellow-related"/>
</dbReference>
<sequence length="468" mass="52435">MFALCVLILVTSSDLHAVKVQITKQWTLLTYNLPAEFPADNLEFNNPQNVVATGFAISGDRLFLATPRLFSGVPATLSSVHLKTAYPNWDYHRAGRKSFNCSEIGLVSVYRIRIDSCKRLWVLDAGVSRSFEDAEVTCQPKILVFDLKTNQVVRRIDFPGEVVKGDTLFTNMIIDETTSRPENNCDDVFVYITDTIKPAIVVYDSSHDLTWRSTHPSMYPDPNFSKPNILGHRFTLMDGIVGLAFDARTKVVYFQPLATDRLFSIETSALRAGPSPFGSDLPVKLVGKKSSQGIGLAVSPIDGSIFFSPMSETAVAKWNPTTNNQSVLAYDTELFQFVADIRISSDPSSIYVLSSKFHRFFLRNLKPTEINTRIVRIEDNVMLATSKIESTVKPRHSTVSVNVIKKRVQNPFPSFINANKGPIAMAYQQKKAPMYKFASNEDYLNVRLGDLNGLRITNMVSYNITTFH</sequence>
<dbReference type="Pfam" id="PF03022">
    <property type="entry name" value="MRJP"/>
    <property type="match status" value="1"/>
</dbReference>
<proteinExistence type="inferred from homology"/>
<gene>
    <name evidence="6" type="primary">y_6</name>
    <name evidence="6" type="ORF">Bhyg_17181</name>
</gene>
<evidence type="ECO:0000256" key="3">
    <source>
        <dbReference type="ARBA" id="ARBA00022525"/>
    </source>
</evidence>
<reference evidence="6" key="1">
    <citation type="submission" date="2022-07" db="EMBL/GenBank/DDBJ databases">
        <authorList>
            <person name="Trinca V."/>
            <person name="Uliana J.V.C."/>
            <person name="Torres T.T."/>
            <person name="Ward R.J."/>
            <person name="Monesi N."/>
        </authorList>
    </citation>
    <scope>NUCLEOTIDE SEQUENCE</scope>
    <source>
        <strain evidence="6">HSMRA1968</strain>
        <tissue evidence="6">Whole embryos</tissue>
    </source>
</reference>
<evidence type="ECO:0000256" key="4">
    <source>
        <dbReference type="ARBA" id="ARBA00022729"/>
    </source>
</evidence>
<evidence type="ECO:0000256" key="1">
    <source>
        <dbReference type="ARBA" id="ARBA00004613"/>
    </source>
</evidence>
<dbReference type="SUPFAM" id="SSF101898">
    <property type="entry name" value="NHL repeat"/>
    <property type="match status" value="1"/>
</dbReference>
<comment type="caution">
    <text evidence="6">The sequence shown here is derived from an EMBL/GenBank/DDBJ whole genome shotgun (WGS) entry which is preliminary data.</text>
</comment>
<evidence type="ECO:0000256" key="2">
    <source>
        <dbReference type="ARBA" id="ARBA00009127"/>
    </source>
</evidence>
<keyword evidence="4 5" id="KW-0732">Signal</keyword>
<keyword evidence="3" id="KW-0964">Secreted</keyword>
<dbReference type="GO" id="GO:0005576">
    <property type="term" value="C:extracellular region"/>
    <property type="evidence" value="ECO:0007669"/>
    <property type="project" value="UniProtKB-SubCell"/>
</dbReference>
<dbReference type="PANTHER" id="PTHR10009:SF19">
    <property type="entry name" value="RE55542P"/>
    <property type="match status" value="1"/>
</dbReference>
<comment type="similarity">
    <text evidence="2">Belongs to the major royal jelly protein family.</text>
</comment>